<evidence type="ECO:0000313" key="3">
    <source>
        <dbReference type="Proteomes" id="UP001287356"/>
    </source>
</evidence>
<name>A0AAE0K4Q2_9PEZI</name>
<gene>
    <name evidence="2" type="ORF">B0T24DRAFT_632523</name>
</gene>
<reference evidence="2" key="1">
    <citation type="journal article" date="2023" name="Mol. Phylogenet. Evol.">
        <title>Genome-scale phylogeny and comparative genomics of the fungal order Sordariales.</title>
        <authorList>
            <person name="Hensen N."/>
            <person name="Bonometti L."/>
            <person name="Westerberg I."/>
            <person name="Brannstrom I.O."/>
            <person name="Guillou S."/>
            <person name="Cros-Aarteil S."/>
            <person name="Calhoun S."/>
            <person name="Haridas S."/>
            <person name="Kuo A."/>
            <person name="Mondo S."/>
            <person name="Pangilinan J."/>
            <person name="Riley R."/>
            <person name="LaButti K."/>
            <person name="Andreopoulos B."/>
            <person name="Lipzen A."/>
            <person name="Chen C."/>
            <person name="Yan M."/>
            <person name="Daum C."/>
            <person name="Ng V."/>
            <person name="Clum A."/>
            <person name="Steindorff A."/>
            <person name="Ohm R.A."/>
            <person name="Martin F."/>
            <person name="Silar P."/>
            <person name="Natvig D.O."/>
            <person name="Lalanne C."/>
            <person name="Gautier V."/>
            <person name="Ament-Velasquez S.L."/>
            <person name="Kruys A."/>
            <person name="Hutchinson M.I."/>
            <person name="Powell A.J."/>
            <person name="Barry K."/>
            <person name="Miller A.N."/>
            <person name="Grigoriev I.V."/>
            <person name="Debuchy R."/>
            <person name="Gladieux P."/>
            <person name="Hiltunen Thoren M."/>
            <person name="Johannesson H."/>
        </authorList>
    </citation>
    <scope>NUCLEOTIDE SEQUENCE</scope>
    <source>
        <strain evidence="2">CBS 958.72</strain>
    </source>
</reference>
<accession>A0AAE0K4Q2</accession>
<feature type="compositionally biased region" description="Polar residues" evidence="1">
    <location>
        <begin position="46"/>
        <end position="63"/>
    </location>
</feature>
<feature type="region of interest" description="Disordered" evidence="1">
    <location>
        <begin position="268"/>
        <end position="304"/>
    </location>
</feature>
<dbReference type="EMBL" id="JAULSN010000006">
    <property type="protein sequence ID" value="KAK3369406.1"/>
    <property type="molecule type" value="Genomic_DNA"/>
</dbReference>
<evidence type="ECO:0000313" key="2">
    <source>
        <dbReference type="EMBL" id="KAK3369406.1"/>
    </source>
</evidence>
<feature type="region of interest" description="Disordered" evidence="1">
    <location>
        <begin position="206"/>
        <end position="226"/>
    </location>
</feature>
<dbReference type="Proteomes" id="UP001287356">
    <property type="component" value="Unassembled WGS sequence"/>
</dbReference>
<keyword evidence="3" id="KW-1185">Reference proteome</keyword>
<organism evidence="2 3">
    <name type="scientific">Lasiosphaeria ovina</name>
    <dbReference type="NCBI Taxonomy" id="92902"/>
    <lineage>
        <taxon>Eukaryota</taxon>
        <taxon>Fungi</taxon>
        <taxon>Dikarya</taxon>
        <taxon>Ascomycota</taxon>
        <taxon>Pezizomycotina</taxon>
        <taxon>Sordariomycetes</taxon>
        <taxon>Sordariomycetidae</taxon>
        <taxon>Sordariales</taxon>
        <taxon>Lasiosphaeriaceae</taxon>
        <taxon>Lasiosphaeria</taxon>
    </lineage>
</organism>
<proteinExistence type="predicted"/>
<protein>
    <submittedName>
        <fullName evidence="2">Uncharacterized protein</fullName>
    </submittedName>
</protein>
<feature type="region of interest" description="Disordered" evidence="1">
    <location>
        <begin position="37"/>
        <end position="63"/>
    </location>
</feature>
<sequence length="346" mass="39040">MRSTTIAAFRSFSALSTCKRYTFISLRVVTSLSLSRAAPPHHPFSRTYTISTGSRPVSGMSTSTNDNLRQLEALLHRLDHDRAAASLQQQPADGISPRTPNTISASSNAADKVDRHLRADGHRLWGLVVYRCTYGNDAAWRECVRRIEASVRRAMDLYNGHDLLQEGRLRLTVIENATTLDGASTGVVRGHFREWCARMVREEQGSEEEVRSRRQQQQQQQEASLRDGGVPVRYEFCVQVDEDSMRSVVSDEGERWVRLIKRDWEPRGATSGALESQGAQHNDDEGEFTDDEDGDDEYAPIEGCTEEDVGWMKVQLVGLMPDFYANLRDPNLWHIQYVRPPDIASA</sequence>
<dbReference type="AlphaFoldDB" id="A0AAE0K4Q2"/>
<reference evidence="2" key="2">
    <citation type="submission" date="2023-06" db="EMBL/GenBank/DDBJ databases">
        <authorList>
            <consortium name="Lawrence Berkeley National Laboratory"/>
            <person name="Haridas S."/>
            <person name="Hensen N."/>
            <person name="Bonometti L."/>
            <person name="Westerberg I."/>
            <person name="Brannstrom I.O."/>
            <person name="Guillou S."/>
            <person name="Cros-Aarteil S."/>
            <person name="Calhoun S."/>
            <person name="Kuo A."/>
            <person name="Mondo S."/>
            <person name="Pangilinan J."/>
            <person name="Riley R."/>
            <person name="Labutti K."/>
            <person name="Andreopoulos B."/>
            <person name="Lipzen A."/>
            <person name="Chen C."/>
            <person name="Yanf M."/>
            <person name="Daum C."/>
            <person name="Ng V."/>
            <person name="Clum A."/>
            <person name="Steindorff A."/>
            <person name="Ohm R."/>
            <person name="Martin F."/>
            <person name="Silar P."/>
            <person name="Natvig D."/>
            <person name="Lalanne C."/>
            <person name="Gautier V."/>
            <person name="Ament-Velasquez S.L."/>
            <person name="Kruys A."/>
            <person name="Hutchinson M.I."/>
            <person name="Powell A.J."/>
            <person name="Barry K."/>
            <person name="Miller A.N."/>
            <person name="Grigoriev I.V."/>
            <person name="Debuchy R."/>
            <person name="Gladieux P."/>
            <person name="Thoren M.H."/>
            <person name="Johannesson H."/>
        </authorList>
    </citation>
    <scope>NUCLEOTIDE SEQUENCE</scope>
    <source>
        <strain evidence="2">CBS 958.72</strain>
    </source>
</reference>
<evidence type="ECO:0000256" key="1">
    <source>
        <dbReference type="SAM" id="MobiDB-lite"/>
    </source>
</evidence>
<feature type="compositionally biased region" description="Polar residues" evidence="1">
    <location>
        <begin position="98"/>
        <end position="109"/>
    </location>
</feature>
<feature type="compositionally biased region" description="Acidic residues" evidence="1">
    <location>
        <begin position="284"/>
        <end position="304"/>
    </location>
</feature>
<feature type="region of interest" description="Disordered" evidence="1">
    <location>
        <begin position="86"/>
        <end position="109"/>
    </location>
</feature>
<comment type="caution">
    <text evidence="2">The sequence shown here is derived from an EMBL/GenBank/DDBJ whole genome shotgun (WGS) entry which is preliminary data.</text>
</comment>